<name>A0A7S3DN44_9STRA</name>
<protein>
    <submittedName>
        <fullName evidence="2">Uncharacterized protein</fullName>
    </submittedName>
</protein>
<evidence type="ECO:0000256" key="1">
    <source>
        <dbReference type="SAM" id="MobiDB-lite"/>
    </source>
</evidence>
<feature type="region of interest" description="Disordered" evidence="1">
    <location>
        <begin position="1"/>
        <end position="100"/>
    </location>
</feature>
<accession>A0A7S3DN44</accession>
<sequence length="267" mass="29598">MFLCRKKTVEDGAEDVTKGSSSSHDEKRSSTTRMRLSSSQKSTSRWGLLTKEESQNTIASCSEGTLGDSFRIKEIPAPPTASRIRPRGSDHSSTNDDTPIQEFYLKKRRPGTGRNGLAWQEDPTGQTWLHHGRNWPRDYATVRGTVVTVAPSRSHKSPKQWLLATHVRQPDETTWTQAPKGAALPLFYSNLYCLVPTSGSRSLRKLEQVSAELSVTMDTTKPKSWRSSRSLGTSTEISRPTLVAAYSSEPTLQTSSKSVTFAPELDP</sequence>
<evidence type="ECO:0000313" key="2">
    <source>
        <dbReference type="EMBL" id="CAD9959208.1"/>
    </source>
</evidence>
<gene>
    <name evidence="2" type="ORF">APAL1065_LOCUS9080</name>
</gene>
<reference evidence="2" key="1">
    <citation type="submission" date="2021-01" db="EMBL/GenBank/DDBJ databases">
        <authorList>
            <person name="Corre E."/>
            <person name="Pelletier E."/>
            <person name="Niang G."/>
            <person name="Scheremetjew M."/>
            <person name="Finn R."/>
            <person name="Kale V."/>
            <person name="Holt S."/>
            <person name="Cochrane G."/>
            <person name="Meng A."/>
            <person name="Brown T."/>
            <person name="Cohen L."/>
        </authorList>
    </citation>
    <scope>NUCLEOTIDE SEQUENCE</scope>
    <source>
        <strain evidence="2">CCMP125</strain>
    </source>
</reference>
<organism evidence="2">
    <name type="scientific">Entomoneis paludosa</name>
    <dbReference type="NCBI Taxonomy" id="265537"/>
    <lineage>
        <taxon>Eukaryota</taxon>
        <taxon>Sar</taxon>
        <taxon>Stramenopiles</taxon>
        <taxon>Ochrophyta</taxon>
        <taxon>Bacillariophyta</taxon>
        <taxon>Bacillariophyceae</taxon>
        <taxon>Bacillariophycidae</taxon>
        <taxon>Entomoneidaceae</taxon>
        <taxon>Entomoneis</taxon>
    </lineage>
</organism>
<dbReference type="AlphaFoldDB" id="A0A7S3DN44"/>
<proteinExistence type="predicted"/>
<dbReference type="EMBL" id="HBHT01013548">
    <property type="protein sequence ID" value="CAD9959208.1"/>
    <property type="molecule type" value="Transcribed_RNA"/>
</dbReference>